<dbReference type="InterPro" id="IPR001584">
    <property type="entry name" value="Integrase_cat-core"/>
</dbReference>
<proteinExistence type="predicted"/>
<feature type="region of interest" description="Disordered" evidence="1">
    <location>
        <begin position="268"/>
        <end position="396"/>
    </location>
</feature>
<reference evidence="3 4" key="1">
    <citation type="submission" date="2019-05" db="EMBL/GenBank/DDBJ databases">
        <title>Mikania micrantha, genome provides insights into the molecular mechanism of rapid growth.</title>
        <authorList>
            <person name="Liu B."/>
        </authorList>
    </citation>
    <scope>NUCLEOTIDE SEQUENCE [LARGE SCALE GENOMIC DNA]</scope>
    <source>
        <strain evidence="3">NLD-2019</strain>
        <tissue evidence="3">Leaf</tissue>
    </source>
</reference>
<dbReference type="PANTHER" id="PTHR42648:SF25">
    <property type="entry name" value="RNA-DIRECTED DNA POLYMERASE"/>
    <property type="match status" value="1"/>
</dbReference>
<organism evidence="3 4">
    <name type="scientific">Mikania micrantha</name>
    <name type="common">bitter vine</name>
    <dbReference type="NCBI Taxonomy" id="192012"/>
    <lineage>
        <taxon>Eukaryota</taxon>
        <taxon>Viridiplantae</taxon>
        <taxon>Streptophyta</taxon>
        <taxon>Embryophyta</taxon>
        <taxon>Tracheophyta</taxon>
        <taxon>Spermatophyta</taxon>
        <taxon>Magnoliopsida</taxon>
        <taxon>eudicotyledons</taxon>
        <taxon>Gunneridae</taxon>
        <taxon>Pentapetalae</taxon>
        <taxon>asterids</taxon>
        <taxon>campanulids</taxon>
        <taxon>Asterales</taxon>
        <taxon>Asteraceae</taxon>
        <taxon>Asteroideae</taxon>
        <taxon>Heliantheae alliance</taxon>
        <taxon>Eupatorieae</taxon>
        <taxon>Mikania</taxon>
    </lineage>
</organism>
<dbReference type="InterPro" id="IPR036397">
    <property type="entry name" value="RNaseH_sf"/>
</dbReference>
<dbReference type="PANTHER" id="PTHR42648">
    <property type="entry name" value="TRANSPOSASE, PUTATIVE-RELATED"/>
    <property type="match status" value="1"/>
</dbReference>
<dbReference type="EMBL" id="SZYD01000005">
    <property type="protein sequence ID" value="KAD6119119.1"/>
    <property type="molecule type" value="Genomic_DNA"/>
</dbReference>
<dbReference type="AlphaFoldDB" id="A0A5N6PBM0"/>
<dbReference type="Pfam" id="PF00665">
    <property type="entry name" value="rve"/>
    <property type="match status" value="1"/>
</dbReference>
<protein>
    <recommendedName>
        <fullName evidence="2">Integrase catalytic domain-containing protein</fullName>
    </recommendedName>
</protein>
<dbReference type="GO" id="GO:0015074">
    <property type="term" value="P:DNA integration"/>
    <property type="evidence" value="ECO:0007669"/>
    <property type="project" value="InterPro"/>
</dbReference>
<evidence type="ECO:0000259" key="2">
    <source>
        <dbReference type="PROSITE" id="PS50994"/>
    </source>
</evidence>
<evidence type="ECO:0000313" key="3">
    <source>
        <dbReference type="EMBL" id="KAD6119119.1"/>
    </source>
</evidence>
<feature type="compositionally biased region" description="Low complexity" evidence="1">
    <location>
        <begin position="268"/>
        <end position="284"/>
    </location>
</feature>
<dbReference type="InterPro" id="IPR012337">
    <property type="entry name" value="RNaseH-like_sf"/>
</dbReference>
<comment type="caution">
    <text evidence="3">The sequence shown here is derived from an EMBL/GenBank/DDBJ whole genome shotgun (WGS) entry which is preliminary data.</text>
</comment>
<feature type="compositionally biased region" description="Low complexity" evidence="1">
    <location>
        <begin position="301"/>
        <end position="314"/>
    </location>
</feature>
<dbReference type="Pfam" id="PF25597">
    <property type="entry name" value="SH3_retrovirus"/>
    <property type="match status" value="1"/>
</dbReference>
<dbReference type="SUPFAM" id="SSF53098">
    <property type="entry name" value="Ribonuclease H-like"/>
    <property type="match status" value="1"/>
</dbReference>
<dbReference type="Proteomes" id="UP000326396">
    <property type="component" value="Linkage Group LG13"/>
</dbReference>
<name>A0A5N6PBM0_9ASTR</name>
<dbReference type="Gene3D" id="3.30.420.10">
    <property type="entry name" value="Ribonuclease H-like superfamily/Ribonuclease H"/>
    <property type="match status" value="1"/>
</dbReference>
<dbReference type="InterPro" id="IPR057670">
    <property type="entry name" value="SH3_retrovirus"/>
</dbReference>
<evidence type="ECO:0000256" key="1">
    <source>
        <dbReference type="SAM" id="MobiDB-lite"/>
    </source>
</evidence>
<feature type="domain" description="Integrase catalytic" evidence="2">
    <location>
        <begin position="35"/>
        <end position="200"/>
    </location>
</feature>
<dbReference type="PROSITE" id="PS50994">
    <property type="entry name" value="INTEGRASE"/>
    <property type="match status" value="1"/>
</dbReference>
<feature type="compositionally biased region" description="Basic and acidic residues" evidence="1">
    <location>
        <begin position="362"/>
        <end position="396"/>
    </location>
</feature>
<gene>
    <name evidence="3" type="ORF">E3N88_10390</name>
</gene>
<dbReference type="InterPro" id="IPR039537">
    <property type="entry name" value="Retrotran_Ty1/copia-like"/>
</dbReference>
<keyword evidence="4" id="KW-1185">Reference proteome</keyword>
<dbReference type="GO" id="GO:0003676">
    <property type="term" value="F:nucleic acid binding"/>
    <property type="evidence" value="ECO:0007669"/>
    <property type="project" value="InterPro"/>
</dbReference>
<sequence>MALGVPHIEHRKQVCYSCLLGKQTRLPFPDHSNYRAKRPLELVYADVCGPISPMTQGGNKYMFLIVDDHSQYMWAFLIKTKDEVFECFKKFKNLMELELGTRLKTLRMDDGGEFTSRVFEGFCDGEGITHQFSAPYTPQQNRVVERKNRSVLGMTRSILKAMDLPQNLWVPSNHLKKLDDRSQRLVHLGVQPNTKAYRLFDPMKKKIVVSIDVIFEENTRWKWENYLEEFDTQTPGWMDFIVQINHEDVESMQPNSEGATVAEQNTFPSAESASTATVSEPSSPLTAPNSPIAAEFQPDFSNNSASSSPESVVAGRGPMLPRLSTDLEGPADPSNAEQETYDDSPIQEVLAGEKVDLAGTKELTDRDVGTKGLESERPPDTRTKNGDRTNDKIGTQ</sequence>
<evidence type="ECO:0000313" key="4">
    <source>
        <dbReference type="Proteomes" id="UP000326396"/>
    </source>
</evidence>
<dbReference type="OrthoDB" id="6776856at2759"/>
<accession>A0A5N6PBM0</accession>